<dbReference type="EMBL" id="MJFZ01000213">
    <property type="protein sequence ID" value="RAW34105.1"/>
    <property type="molecule type" value="Genomic_DNA"/>
</dbReference>
<dbReference type="Proteomes" id="UP000251314">
    <property type="component" value="Unassembled WGS sequence"/>
</dbReference>
<sequence>MLLRLITLEKALVKVFFAYLKSSEGRKEFQDMEKKLRRPKPDEWLAIKCLQLLLGPFAVASSELGGQTSPMAPLVLPALSGIRKHLERTDLFDAHVGEAGDEGYVHEIEIMMNEYRKAMLAMYTKRFRALEESELKWVSFLDTRVAKRMSHRSPTDTPSACKEVVKAMVDLARDNLPSEDCQTSTPIPVQTDQQVRLSMYDHTFGPDEVLAHPTKLEEDCSKVFGGCYNSEKCHKSICMVACQHLQLS</sequence>
<reference evidence="2 3" key="1">
    <citation type="submission" date="2018-01" db="EMBL/GenBank/DDBJ databases">
        <title>Draft genome of the strawberry crown rot pathogen Phytophthora cactorum.</title>
        <authorList>
            <person name="Armitage A.D."/>
            <person name="Lysoe E."/>
            <person name="Nellist C.F."/>
            <person name="Harrison R.J."/>
            <person name="Brurberg M.B."/>
        </authorList>
    </citation>
    <scope>NUCLEOTIDE SEQUENCE [LARGE SCALE GENOMIC DNA]</scope>
    <source>
        <strain evidence="2 3">10300</strain>
    </source>
</reference>
<evidence type="ECO:0000313" key="1">
    <source>
        <dbReference type="EMBL" id="KAG2980010.1"/>
    </source>
</evidence>
<dbReference type="Proteomes" id="UP000697107">
    <property type="component" value="Unassembled WGS sequence"/>
</dbReference>
<organism evidence="2 3">
    <name type="scientific">Phytophthora cactorum</name>
    <dbReference type="NCBI Taxonomy" id="29920"/>
    <lineage>
        <taxon>Eukaryota</taxon>
        <taxon>Sar</taxon>
        <taxon>Stramenopiles</taxon>
        <taxon>Oomycota</taxon>
        <taxon>Peronosporomycetes</taxon>
        <taxon>Peronosporales</taxon>
        <taxon>Peronosporaceae</taxon>
        <taxon>Phytophthora</taxon>
    </lineage>
</organism>
<protein>
    <submittedName>
        <fullName evidence="2">Uncharacterized protein</fullName>
    </submittedName>
</protein>
<name>A0A329SBE0_9STRA</name>
<dbReference type="EMBL" id="RCML01000346">
    <property type="protein sequence ID" value="KAG2980010.1"/>
    <property type="molecule type" value="Genomic_DNA"/>
</dbReference>
<accession>A0A329SBE0</accession>
<reference evidence="1" key="2">
    <citation type="submission" date="2018-10" db="EMBL/GenBank/DDBJ databases">
        <title>Effector identification in a new, highly contiguous assembly of the strawberry crown rot pathogen Phytophthora cactorum.</title>
        <authorList>
            <person name="Armitage A.D."/>
            <person name="Nellist C.F."/>
            <person name="Bates H."/>
            <person name="Vickerstaff R.J."/>
            <person name="Harrison R.J."/>
        </authorList>
    </citation>
    <scope>NUCLEOTIDE SEQUENCE</scope>
    <source>
        <strain evidence="1">P415</strain>
    </source>
</reference>
<comment type="caution">
    <text evidence="2">The sequence shown here is derived from an EMBL/GenBank/DDBJ whole genome shotgun (WGS) entry which is preliminary data.</text>
</comment>
<proteinExistence type="predicted"/>
<evidence type="ECO:0000313" key="3">
    <source>
        <dbReference type="Proteomes" id="UP000251314"/>
    </source>
</evidence>
<keyword evidence="3" id="KW-1185">Reference proteome</keyword>
<dbReference type="AlphaFoldDB" id="A0A329SBE0"/>
<gene>
    <name evidence="2" type="ORF">PC110_g9590</name>
    <name evidence="1" type="ORF">PC118_g11437</name>
</gene>
<evidence type="ECO:0000313" key="2">
    <source>
        <dbReference type="EMBL" id="RAW34105.1"/>
    </source>
</evidence>
<dbReference type="OrthoDB" id="101009at2759"/>
<dbReference type="VEuPathDB" id="FungiDB:PC110_g9590"/>